<dbReference type="Gene3D" id="3.40.50.1240">
    <property type="entry name" value="Phosphoglycerate mutase-like"/>
    <property type="match status" value="1"/>
</dbReference>
<dbReference type="SUPFAM" id="SSF53254">
    <property type="entry name" value="Phosphoglycerate mutase-like"/>
    <property type="match status" value="1"/>
</dbReference>
<dbReference type="SMART" id="SM00855">
    <property type="entry name" value="PGAM"/>
    <property type="match status" value="1"/>
</dbReference>
<feature type="signal peptide" evidence="2">
    <location>
        <begin position="1"/>
        <end position="18"/>
    </location>
</feature>
<comment type="caution">
    <text evidence="3">The sequence shown here is derived from an EMBL/GenBank/DDBJ whole genome shotgun (WGS) entry which is preliminary data.</text>
</comment>
<evidence type="ECO:0000313" key="3">
    <source>
        <dbReference type="EMBL" id="KAF1302706.1"/>
    </source>
</evidence>
<dbReference type="EMBL" id="MAEL01000046">
    <property type="protein sequence ID" value="KAF1302706.1"/>
    <property type="molecule type" value="Genomic_DNA"/>
</dbReference>
<evidence type="ECO:0000313" key="4">
    <source>
        <dbReference type="Proteomes" id="UP000782705"/>
    </source>
</evidence>
<dbReference type="PANTHER" id="PTHR46517:SF1">
    <property type="entry name" value="FRUCTOSE-2,6-BISPHOSPHATASE TIGAR"/>
    <property type="match status" value="1"/>
</dbReference>
<dbReference type="Pfam" id="PF00300">
    <property type="entry name" value="His_Phos_1"/>
    <property type="match status" value="1"/>
</dbReference>
<feature type="chain" id="PRO_5045831126" description="Phosphoglycerate mutase" evidence="2">
    <location>
        <begin position="19"/>
        <end position="244"/>
    </location>
</feature>
<organism evidence="3 4">
    <name type="scientific">Candidatus Enterococcus willemsii</name>
    <dbReference type="NCBI Taxonomy" id="1857215"/>
    <lineage>
        <taxon>Bacteria</taxon>
        <taxon>Bacillati</taxon>
        <taxon>Bacillota</taxon>
        <taxon>Bacilli</taxon>
        <taxon>Lactobacillales</taxon>
        <taxon>Enterococcaceae</taxon>
        <taxon>Enterococcus</taxon>
    </lineage>
</organism>
<keyword evidence="1" id="KW-0378">Hydrolase</keyword>
<dbReference type="RefSeq" id="WP_161902694.1">
    <property type="nucleotide sequence ID" value="NZ_MAEL01000046.1"/>
</dbReference>
<proteinExistence type="predicted"/>
<dbReference type="PANTHER" id="PTHR46517">
    <property type="entry name" value="FRUCTOSE-2,6-BISPHOSPHATASE TIGAR"/>
    <property type="match status" value="1"/>
</dbReference>
<dbReference type="InterPro" id="IPR013078">
    <property type="entry name" value="His_Pase_superF_clade-1"/>
</dbReference>
<dbReference type="InterPro" id="IPR051695">
    <property type="entry name" value="Phosphoglycerate_Mutase"/>
</dbReference>
<sequence length="244" mass="26808">MKLSVIAFLIIFLLGACGKNNEKTEEAKEEPITIYLVRHGKTFFNTTGQTQGWSDTPLTDVGEKQAEQVGKGLSEVKFVTAYSSDLGRQRKTAELILKNNENKVPELQEHIGFREFFYGGFEGSTDEEVMQIITEKTGIANWEEVTADDIAAADDLGLAETTKEVNKRAKEAMTQVIEEAEKLGGGNVLIVSSGGMIPVLLEAVLPDNYQGENIGNGSVTTLTYQDGKYELLKIGDESYVENNQ</sequence>
<protein>
    <recommendedName>
        <fullName evidence="5">Phosphoglycerate mutase</fullName>
    </recommendedName>
</protein>
<name>A0ABQ6YXK0_9ENTE</name>
<evidence type="ECO:0008006" key="5">
    <source>
        <dbReference type="Google" id="ProtNLM"/>
    </source>
</evidence>
<gene>
    <name evidence="3" type="ORF">BAU17_05305</name>
</gene>
<keyword evidence="2" id="KW-0732">Signal</keyword>
<accession>A0ABQ6YXK0</accession>
<dbReference type="CDD" id="cd07067">
    <property type="entry name" value="HP_PGM_like"/>
    <property type="match status" value="1"/>
</dbReference>
<evidence type="ECO:0000256" key="1">
    <source>
        <dbReference type="ARBA" id="ARBA00022801"/>
    </source>
</evidence>
<dbReference type="Proteomes" id="UP000782705">
    <property type="component" value="Unassembled WGS sequence"/>
</dbReference>
<reference evidence="3 4" key="1">
    <citation type="submission" date="2016-06" db="EMBL/GenBank/DDBJ databases">
        <title>Four novel species of enterococci isolated from chicken manure.</title>
        <authorList>
            <person name="Van Tyne D."/>
        </authorList>
    </citation>
    <scope>NUCLEOTIDE SEQUENCE [LARGE SCALE GENOMIC DNA]</scope>
    <source>
        <strain evidence="3 4">CU12B</strain>
    </source>
</reference>
<evidence type="ECO:0000256" key="2">
    <source>
        <dbReference type="SAM" id="SignalP"/>
    </source>
</evidence>
<dbReference type="PROSITE" id="PS51257">
    <property type="entry name" value="PROKAR_LIPOPROTEIN"/>
    <property type="match status" value="1"/>
</dbReference>
<dbReference type="InterPro" id="IPR029033">
    <property type="entry name" value="His_PPase_superfam"/>
</dbReference>
<keyword evidence="4" id="KW-1185">Reference proteome</keyword>